<dbReference type="RefSeq" id="WP_255392121.1">
    <property type="nucleotide sequence ID" value="NZ_CP101509.1"/>
</dbReference>
<feature type="domain" description="BON" evidence="1">
    <location>
        <begin position="30"/>
        <end position="98"/>
    </location>
</feature>
<dbReference type="EMBL" id="CP101509">
    <property type="protein sequence ID" value="UTV30756.1"/>
    <property type="molecule type" value="Genomic_DNA"/>
</dbReference>
<sequence length="178" mass="19134">MKPYAMIILTTSLTATSGVYASDRWEKEASDAWIDGKAEATLLLNTNLNSFDINTDVRDGVVILTGDVNSSVEKSLAEELVMNIDGVKSVQNNLVIINENIEEAVVSGLIDTKIASVVKTQLLAEPDVSGTDINVEVNNGIVTLLGRVQNSAEKDLAEEVAKKVSDVKEVVNNLKTSE</sequence>
<dbReference type="PROSITE" id="PS50914">
    <property type="entry name" value="BON"/>
    <property type="match status" value="2"/>
</dbReference>
<keyword evidence="3" id="KW-1185">Reference proteome</keyword>
<organism evidence="2 3">
    <name type="scientific">Photobacterium atrarenae</name>
    <dbReference type="NCBI Taxonomy" id="865757"/>
    <lineage>
        <taxon>Bacteria</taxon>
        <taxon>Pseudomonadati</taxon>
        <taxon>Pseudomonadota</taxon>
        <taxon>Gammaproteobacteria</taxon>
        <taxon>Vibrionales</taxon>
        <taxon>Vibrionaceae</taxon>
        <taxon>Photobacterium</taxon>
    </lineage>
</organism>
<protein>
    <submittedName>
        <fullName evidence="2">BON domain-containing protein</fullName>
    </submittedName>
</protein>
<name>A0ABY5GNM8_9GAMM</name>
<dbReference type="SMART" id="SM00749">
    <property type="entry name" value="BON"/>
    <property type="match status" value="2"/>
</dbReference>
<reference evidence="2" key="1">
    <citation type="submission" date="2022-07" db="EMBL/GenBank/DDBJ databases">
        <title>Genome sequencing of Photobacterium atrarenae GJH2-4.</title>
        <authorList>
            <person name="Park S.-J."/>
        </authorList>
    </citation>
    <scope>NUCLEOTIDE SEQUENCE</scope>
    <source>
        <strain evidence="2">GJH2-4</strain>
    </source>
</reference>
<accession>A0ABY5GNM8</accession>
<evidence type="ECO:0000313" key="3">
    <source>
        <dbReference type="Proteomes" id="UP001057998"/>
    </source>
</evidence>
<dbReference type="PANTHER" id="PTHR34606">
    <property type="entry name" value="BON DOMAIN-CONTAINING PROTEIN"/>
    <property type="match status" value="1"/>
</dbReference>
<dbReference type="Pfam" id="PF04972">
    <property type="entry name" value="BON"/>
    <property type="match status" value="2"/>
</dbReference>
<dbReference type="InterPro" id="IPR051686">
    <property type="entry name" value="Lipoprotein_DolP"/>
</dbReference>
<proteinExistence type="predicted"/>
<dbReference type="InterPro" id="IPR014004">
    <property type="entry name" value="Transpt-assoc_nodulatn_dom_bac"/>
</dbReference>
<evidence type="ECO:0000259" key="1">
    <source>
        <dbReference type="PROSITE" id="PS50914"/>
    </source>
</evidence>
<gene>
    <name evidence="2" type="ORF">NNL38_19545</name>
</gene>
<dbReference type="InterPro" id="IPR007055">
    <property type="entry name" value="BON_dom"/>
</dbReference>
<feature type="domain" description="BON" evidence="1">
    <location>
        <begin position="110"/>
        <end position="178"/>
    </location>
</feature>
<dbReference type="Gene3D" id="3.30.1340.30">
    <property type="match status" value="2"/>
</dbReference>
<dbReference type="Proteomes" id="UP001057998">
    <property type="component" value="Chromosome 2"/>
</dbReference>
<evidence type="ECO:0000313" key="2">
    <source>
        <dbReference type="EMBL" id="UTV30756.1"/>
    </source>
</evidence>
<dbReference type="PANTHER" id="PTHR34606:SF15">
    <property type="entry name" value="BON DOMAIN-CONTAINING PROTEIN"/>
    <property type="match status" value="1"/>
</dbReference>